<keyword evidence="2" id="KW-1185">Reference proteome</keyword>
<dbReference type="Proteomes" id="UP000585836">
    <property type="component" value="Unassembled WGS sequence"/>
</dbReference>
<evidence type="ECO:0000313" key="1">
    <source>
        <dbReference type="EMBL" id="MBB5926992.1"/>
    </source>
</evidence>
<dbReference type="AlphaFoldDB" id="A0A7W9PTH5"/>
<name>A0A7W9PTH5_9ACTN</name>
<evidence type="ECO:0000313" key="2">
    <source>
        <dbReference type="Proteomes" id="UP000585836"/>
    </source>
</evidence>
<proteinExistence type="predicted"/>
<sequence length="37" mass="4506">MSPHFRRRPLVVRVQRVRVAPKPVSWSQMWVHEGHCR</sequence>
<reference evidence="1 2" key="1">
    <citation type="submission" date="2020-08" db="EMBL/GenBank/DDBJ databases">
        <title>Genomic Encyclopedia of Type Strains, Phase III (KMG-III): the genomes of soil and plant-associated and newly described type strains.</title>
        <authorList>
            <person name="Whitman W."/>
        </authorList>
    </citation>
    <scope>NUCLEOTIDE SEQUENCE [LARGE SCALE GENOMIC DNA]</scope>
    <source>
        <strain evidence="1 2">CECT 3313</strain>
    </source>
</reference>
<dbReference type="EMBL" id="JACHJK010000003">
    <property type="protein sequence ID" value="MBB5926992.1"/>
    <property type="molecule type" value="Genomic_DNA"/>
</dbReference>
<gene>
    <name evidence="1" type="ORF">FHS34_002448</name>
</gene>
<comment type="caution">
    <text evidence="1">The sequence shown here is derived from an EMBL/GenBank/DDBJ whole genome shotgun (WGS) entry which is preliminary data.</text>
</comment>
<protein>
    <submittedName>
        <fullName evidence="1">Uncharacterized protein</fullName>
    </submittedName>
</protein>
<organism evidence="1 2">
    <name type="scientific">Streptomyces echinatus</name>
    <dbReference type="NCBI Taxonomy" id="67293"/>
    <lineage>
        <taxon>Bacteria</taxon>
        <taxon>Bacillati</taxon>
        <taxon>Actinomycetota</taxon>
        <taxon>Actinomycetes</taxon>
        <taxon>Kitasatosporales</taxon>
        <taxon>Streptomycetaceae</taxon>
        <taxon>Streptomyces</taxon>
    </lineage>
</organism>
<accession>A0A7W9PTH5</accession>